<organism evidence="7 8">
    <name type="scientific">Planococcus lenghuensis</name>
    <dbReference type="NCBI Taxonomy" id="2213202"/>
    <lineage>
        <taxon>Bacteria</taxon>
        <taxon>Bacillati</taxon>
        <taxon>Bacillota</taxon>
        <taxon>Bacilli</taxon>
        <taxon>Bacillales</taxon>
        <taxon>Caryophanaceae</taxon>
        <taxon>Planococcus</taxon>
    </lineage>
</organism>
<comment type="subcellular location">
    <subcellularLocation>
        <location evidence="1">Membrane</location>
    </subcellularLocation>
</comment>
<evidence type="ECO:0000256" key="6">
    <source>
        <dbReference type="SAM" id="MobiDB-lite"/>
    </source>
</evidence>
<dbReference type="PANTHER" id="PTHR46594:SF4">
    <property type="entry name" value="P-TYPE CATION-TRANSPORTING ATPASE"/>
    <property type="match status" value="1"/>
</dbReference>
<gene>
    <name evidence="7" type="ORF">B0X71_10645</name>
</gene>
<keyword evidence="5" id="KW-0472">Membrane</keyword>
<feature type="region of interest" description="Disordered" evidence="6">
    <location>
        <begin position="178"/>
        <end position="204"/>
    </location>
</feature>
<keyword evidence="3" id="KW-0479">Metal-binding</keyword>
<dbReference type="NCBIfam" id="TIGR01494">
    <property type="entry name" value="ATPase_P-type"/>
    <property type="match status" value="1"/>
</dbReference>
<dbReference type="InterPro" id="IPR023299">
    <property type="entry name" value="ATPase_P-typ_cyto_dom_N"/>
</dbReference>
<dbReference type="AlphaFoldDB" id="A0A1Q2KZ54"/>
<dbReference type="GO" id="GO:0005524">
    <property type="term" value="F:ATP binding"/>
    <property type="evidence" value="ECO:0007669"/>
    <property type="project" value="InterPro"/>
</dbReference>
<evidence type="ECO:0000256" key="5">
    <source>
        <dbReference type="ARBA" id="ARBA00023136"/>
    </source>
</evidence>
<dbReference type="InterPro" id="IPR001757">
    <property type="entry name" value="P_typ_ATPase"/>
</dbReference>
<keyword evidence="8" id="KW-1185">Reference proteome</keyword>
<dbReference type="Proteomes" id="UP000188184">
    <property type="component" value="Chromosome"/>
</dbReference>
<dbReference type="Gene3D" id="3.40.1110.10">
    <property type="entry name" value="Calcium-transporting ATPase, cytoplasmic domain N"/>
    <property type="match status" value="1"/>
</dbReference>
<dbReference type="EMBL" id="CP019640">
    <property type="protein sequence ID" value="AQQ53485.1"/>
    <property type="molecule type" value="Genomic_DNA"/>
</dbReference>
<dbReference type="GO" id="GO:0016887">
    <property type="term" value="F:ATP hydrolysis activity"/>
    <property type="evidence" value="ECO:0007669"/>
    <property type="project" value="InterPro"/>
</dbReference>
<evidence type="ECO:0000313" key="8">
    <source>
        <dbReference type="Proteomes" id="UP000188184"/>
    </source>
</evidence>
<reference evidence="7 8" key="1">
    <citation type="submission" date="2017-02" db="EMBL/GenBank/DDBJ databases">
        <title>The complete genomic sequence of a novel cold adapted crude oil-degrading bacterium Planococcus qaidamina Y42.</title>
        <authorList>
            <person name="Yang R."/>
        </authorList>
    </citation>
    <scope>NUCLEOTIDE SEQUENCE [LARGE SCALE GENOMIC DNA]</scope>
    <source>
        <strain evidence="7 8">Y42</strain>
    </source>
</reference>
<dbReference type="SUPFAM" id="SSF56784">
    <property type="entry name" value="HAD-like"/>
    <property type="match status" value="1"/>
</dbReference>
<proteinExistence type="predicted"/>
<keyword evidence="4" id="KW-1133">Transmembrane helix</keyword>
<evidence type="ECO:0000256" key="1">
    <source>
        <dbReference type="ARBA" id="ARBA00004370"/>
    </source>
</evidence>
<dbReference type="Pfam" id="PF00702">
    <property type="entry name" value="Hydrolase"/>
    <property type="match status" value="1"/>
</dbReference>
<dbReference type="InterPro" id="IPR036412">
    <property type="entry name" value="HAD-like_sf"/>
</dbReference>
<dbReference type="PANTHER" id="PTHR46594">
    <property type="entry name" value="P-TYPE CATION-TRANSPORTING ATPASE"/>
    <property type="match status" value="1"/>
</dbReference>
<dbReference type="Gene3D" id="3.40.50.1000">
    <property type="entry name" value="HAD superfamily/HAD-like"/>
    <property type="match status" value="1"/>
</dbReference>
<dbReference type="KEGG" id="pmar:B0X71_10645"/>
<dbReference type="InterPro" id="IPR023214">
    <property type="entry name" value="HAD_sf"/>
</dbReference>
<keyword evidence="2" id="KW-0812">Transmembrane</keyword>
<evidence type="ECO:0000256" key="3">
    <source>
        <dbReference type="ARBA" id="ARBA00022723"/>
    </source>
</evidence>
<dbReference type="GO" id="GO:0016020">
    <property type="term" value="C:membrane"/>
    <property type="evidence" value="ECO:0007669"/>
    <property type="project" value="UniProtKB-SubCell"/>
</dbReference>
<accession>A0A1Q2KZ54</accession>
<dbReference type="GO" id="GO:0046872">
    <property type="term" value="F:metal ion binding"/>
    <property type="evidence" value="ECO:0007669"/>
    <property type="project" value="UniProtKB-KW"/>
</dbReference>
<name>A0A1Q2KZ54_9BACL</name>
<evidence type="ECO:0000256" key="2">
    <source>
        <dbReference type="ARBA" id="ARBA00022692"/>
    </source>
</evidence>
<evidence type="ECO:0000313" key="7">
    <source>
        <dbReference type="EMBL" id="AQQ53485.1"/>
    </source>
</evidence>
<feature type="region of interest" description="Disordered" evidence="6">
    <location>
        <begin position="1"/>
        <end position="29"/>
    </location>
</feature>
<protein>
    <submittedName>
        <fullName evidence="7">Uncharacterized protein</fullName>
    </submittedName>
</protein>
<sequence length="204" mass="22232">MDAAEPETRPDRSYERQRYPGRSGRTDDSCRKLMQREGIEVPAEVFEYAESREKAGNTAIFAAMNGNITGVFSIADRIRDDAPAALAAMQKNGISQIIMLTGDNRHTASLVADALQLDDYRAEMLPEDKVAFVKELQTAGHVVVLAGSVHLASGMFIHEASVLAVILNAMRLVHFNSSQEASGGRKQKETDRQTAGCPVCTPSH</sequence>
<evidence type="ECO:0000256" key="4">
    <source>
        <dbReference type="ARBA" id="ARBA00022989"/>
    </source>
</evidence>